<protein>
    <recommendedName>
        <fullName evidence="1">SPRY domain-containing protein 7</fullName>
    </recommendedName>
</protein>
<organism evidence="3 4">
    <name type="scientific">Brachionus calyciflorus</name>
    <dbReference type="NCBI Taxonomy" id="104777"/>
    <lineage>
        <taxon>Eukaryota</taxon>
        <taxon>Metazoa</taxon>
        <taxon>Spiralia</taxon>
        <taxon>Gnathifera</taxon>
        <taxon>Rotifera</taxon>
        <taxon>Eurotatoria</taxon>
        <taxon>Monogononta</taxon>
        <taxon>Pseudotrocha</taxon>
        <taxon>Ploima</taxon>
        <taxon>Brachionidae</taxon>
        <taxon>Brachionus</taxon>
    </lineage>
</organism>
<dbReference type="PANTHER" id="PTHR20951">
    <property type="entry name" value="C13ORF1 PROTEIN-RELATED"/>
    <property type="match status" value="1"/>
</dbReference>
<sequence>MLNPFCQCFYFWSKPEDDTLISNDISQIEHQDVQLDVSRAGQDVVIVKNGKRLCGSGGAISDVPIIQNKAYFEVKVRSSGLWGIGLATKRVDLNRVPLGNDPESWVLRNDGSIYFNNNVKFRTNRTFDEGDIVGVTYDHELLNFYLNGDDLETAITGIRGTVYPAFYVDDGAILDVQFNSFYHQPPNGFDGIMREKSIL</sequence>
<evidence type="ECO:0000259" key="2">
    <source>
        <dbReference type="PROSITE" id="PS50188"/>
    </source>
</evidence>
<gene>
    <name evidence="3" type="ORF">OXX778_LOCUS14920</name>
</gene>
<dbReference type="SMART" id="SM00449">
    <property type="entry name" value="SPRY"/>
    <property type="match status" value="1"/>
</dbReference>
<accession>A0A814ELZ2</accession>
<proteinExistence type="predicted"/>
<dbReference type="PROSITE" id="PS50188">
    <property type="entry name" value="B302_SPRY"/>
    <property type="match status" value="1"/>
</dbReference>
<dbReference type="InterPro" id="IPR003877">
    <property type="entry name" value="SPRY_dom"/>
</dbReference>
<dbReference type="Gene3D" id="2.60.120.920">
    <property type="match status" value="1"/>
</dbReference>
<dbReference type="Pfam" id="PF00622">
    <property type="entry name" value="SPRY"/>
    <property type="match status" value="1"/>
</dbReference>
<reference evidence="3" key="1">
    <citation type="submission" date="2021-02" db="EMBL/GenBank/DDBJ databases">
        <authorList>
            <person name="Nowell W R."/>
        </authorList>
    </citation>
    <scope>NUCLEOTIDE SEQUENCE</scope>
    <source>
        <strain evidence="3">Ploen Becks lab</strain>
    </source>
</reference>
<dbReference type="InterPro" id="IPR013320">
    <property type="entry name" value="ConA-like_dom_sf"/>
</dbReference>
<name>A0A814ELZ2_9BILA</name>
<comment type="caution">
    <text evidence="3">The sequence shown here is derived from an EMBL/GenBank/DDBJ whole genome shotgun (WGS) entry which is preliminary data.</text>
</comment>
<dbReference type="AlphaFoldDB" id="A0A814ELZ2"/>
<dbReference type="OrthoDB" id="40953at2759"/>
<evidence type="ECO:0000313" key="3">
    <source>
        <dbReference type="EMBL" id="CAF0971057.1"/>
    </source>
</evidence>
<dbReference type="Proteomes" id="UP000663879">
    <property type="component" value="Unassembled WGS sequence"/>
</dbReference>
<dbReference type="PANTHER" id="PTHR20951:SF2">
    <property type="entry name" value="SPRY DOMAIN-CONTAINING PROTEIN 7"/>
    <property type="match status" value="1"/>
</dbReference>
<dbReference type="CDD" id="cd12880">
    <property type="entry name" value="SPRYD7"/>
    <property type="match status" value="1"/>
</dbReference>
<evidence type="ECO:0000256" key="1">
    <source>
        <dbReference type="ARBA" id="ARBA00021772"/>
    </source>
</evidence>
<dbReference type="InterPro" id="IPR043136">
    <property type="entry name" value="B30.2/SPRY_sf"/>
</dbReference>
<feature type="domain" description="B30.2/SPRY" evidence="2">
    <location>
        <begin position="1"/>
        <end position="185"/>
    </location>
</feature>
<evidence type="ECO:0000313" key="4">
    <source>
        <dbReference type="Proteomes" id="UP000663879"/>
    </source>
</evidence>
<dbReference type="InterPro" id="IPR001870">
    <property type="entry name" value="B30.2/SPRY"/>
</dbReference>
<dbReference type="SUPFAM" id="SSF49899">
    <property type="entry name" value="Concanavalin A-like lectins/glucanases"/>
    <property type="match status" value="1"/>
</dbReference>
<dbReference type="EMBL" id="CAJNOC010003174">
    <property type="protein sequence ID" value="CAF0971057.1"/>
    <property type="molecule type" value="Genomic_DNA"/>
</dbReference>
<keyword evidence="4" id="KW-1185">Reference proteome</keyword>
<dbReference type="InterPro" id="IPR035766">
    <property type="entry name" value="SPRYD7"/>
</dbReference>